<keyword evidence="2 5" id="KW-0547">Nucleotide-binding</keyword>
<keyword evidence="4 5" id="KW-0067">ATP-binding</keyword>
<dbReference type="Pfam" id="PF00069">
    <property type="entry name" value="Pkinase"/>
    <property type="match status" value="1"/>
</dbReference>
<dbReference type="SMART" id="SM00220">
    <property type="entry name" value="S_TKc"/>
    <property type="match status" value="1"/>
</dbReference>
<keyword evidence="7" id="KW-1133">Transmembrane helix</keyword>
<dbReference type="Proteomes" id="UP000262882">
    <property type="component" value="Unassembled WGS sequence"/>
</dbReference>
<feature type="domain" description="Protein kinase" evidence="8">
    <location>
        <begin position="30"/>
        <end position="283"/>
    </location>
</feature>
<dbReference type="GO" id="GO:0005524">
    <property type="term" value="F:ATP binding"/>
    <property type="evidence" value="ECO:0007669"/>
    <property type="project" value="UniProtKB-UniRule"/>
</dbReference>
<keyword evidence="7" id="KW-0812">Transmembrane</keyword>
<dbReference type="SUPFAM" id="SSF56112">
    <property type="entry name" value="Protein kinase-like (PK-like)"/>
    <property type="match status" value="1"/>
</dbReference>
<comment type="caution">
    <text evidence="9">The sequence shown here is derived from an EMBL/GenBank/DDBJ whole genome shotgun (WGS) entry which is preliminary data.</text>
</comment>
<dbReference type="Gene3D" id="3.30.200.20">
    <property type="entry name" value="Phosphorylase Kinase, domain 1"/>
    <property type="match status" value="1"/>
</dbReference>
<feature type="compositionally biased region" description="Low complexity" evidence="6">
    <location>
        <begin position="340"/>
        <end position="352"/>
    </location>
</feature>
<feature type="compositionally biased region" description="Basic and acidic residues" evidence="6">
    <location>
        <begin position="418"/>
        <end position="437"/>
    </location>
</feature>
<feature type="compositionally biased region" description="Low complexity" evidence="6">
    <location>
        <begin position="299"/>
        <end position="312"/>
    </location>
</feature>
<gene>
    <name evidence="9" type="ORF">D0T12_12740</name>
</gene>
<evidence type="ECO:0000256" key="6">
    <source>
        <dbReference type="SAM" id="MobiDB-lite"/>
    </source>
</evidence>
<evidence type="ECO:0000313" key="9">
    <source>
        <dbReference type="EMBL" id="RFS85835.1"/>
    </source>
</evidence>
<keyword evidence="1" id="KW-0808">Transferase</keyword>
<organism evidence="9 10">
    <name type="scientific">Actinomadura spongiicola</name>
    <dbReference type="NCBI Taxonomy" id="2303421"/>
    <lineage>
        <taxon>Bacteria</taxon>
        <taxon>Bacillati</taxon>
        <taxon>Actinomycetota</taxon>
        <taxon>Actinomycetes</taxon>
        <taxon>Streptosporangiales</taxon>
        <taxon>Thermomonosporaceae</taxon>
        <taxon>Actinomadura</taxon>
    </lineage>
</organism>
<feature type="transmembrane region" description="Helical" evidence="7">
    <location>
        <begin position="455"/>
        <end position="471"/>
    </location>
</feature>
<feature type="binding site" evidence="5">
    <location>
        <position position="58"/>
    </location>
    <ligand>
        <name>ATP</name>
        <dbReference type="ChEBI" id="CHEBI:30616"/>
    </ligand>
</feature>
<dbReference type="AlphaFoldDB" id="A0A372GKG1"/>
<name>A0A372GKG1_9ACTN</name>
<evidence type="ECO:0000256" key="4">
    <source>
        <dbReference type="ARBA" id="ARBA00022840"/>
    </source>
</evidence>
<dbReference type="GO" id="GO:0004674">
    <property type="term" value="F:protein serine/threonine kinase activity"/>
    <property type="evidence" value="ECO:0007669"/>
    <property type="project" value="UniProtKB-KW"/>
</dbReference>
<sequence length="653" mass="68429">MRRTSRTIDGGRVSETMRGAVTSGDRIGHYSVLQTLGEGGMGVVYLGADPEGRNVAIKVLRPAVAGDATARRRLAREVDSMRRVHSPHVAEILDADVTADQPYIVTQYVPGRTLEEIVEEAGPIYGPGLQRLAVGLGTALSAIHGAGIVHRDLKPGNVMLVDGEPIVIDFGIAQAADATRLTATGMVIGTPGYLAPELIEGEDAGPPSDVHAWAGTVAYAATGRPPFGSGTFESIFYKIMQGTPDLDGVPDALLPVLRSAMARHPAERPTAVKLVQLTRRIHLEATITDQTMVDRHYPSSASRSTGSRSAGTVPPVEETAPDHSRNFSMPLPAPSPQDAPPRSSTPGTTAIPAPGPPPPPAPAPAPAQPKDFVGQLPPAAPPPVPPPGPAPYYDPRQYGPPPNQPQDQPRRGGALQRRPPEPEGPRGGELERADRARADVAARARAERDRRKPYGWYRLISFLVLVALLGFADIAPLFAVGVTIAGVLVLRMGDKAAKGMEGRQTRRGPRTGDAVAAAFRTPLHLPGALMATVLWTSLSVIAGLIILGVLIFAAAGMTASNAIAYSAMAVIGLLCLAPGSGAPRRQLARIWGAVFPRSGAAVAGALVVGVLAAVLVVMAQERPPDTAPLDGMSRDLEALRADVRDLVSNVPGM</sequence>
<feature type="compositionally biased region" description="Pro residues" evidence="6">
    <location>
        <begin position="353"/>
        <end position="367"/>
    </location>
</feature>
<reference evidence="9 10" key="1">
    <citation type="submission" date="2018-08" db="EMBL/GenBank/DDBJ databases">
        <title>Actinomadura spongicola sp. nov., isolated from marine sponge Leucetta chagosensis.</title>
        <authorList>
            <person name="Li L."/>
            <person name="Lin H.W."/>
        </authorList>
    </citation>
    <scope>NUCLEOTIDE SEQUENCE [LARGE SCALE GENOMIC DNA]</scope>
    <source>
        <strain evidence="9 10">LHW52907</strain>
    </source>
</reference>
<dbReference type="CDD" id="cd14014">
    <property type="entry name" value="STKc_PknB_like"/>
    <property type="match status" value="1"/>
</dbReference>
<evidence type="ECO:0000259" key="8">
    <source>
        <dbReference type="PROSITE" id="PS50011"/>
    </source>
</evidence>
<evidence type="ECO:0000313" key="10">
    <source>
        <dbReference type="Proteomes" id="UP000262882"/>
    </source>
</evidence>
<dbReference type="PROSITE" id="PS00108">
    <property type="entry name" value="PROTEIN_KINASE_ST"/>
    <property type="match status" value="1"/>
</dbReference>
<dbReference type="PANTHER" id="PTHR43289:SF34">
    <property type="entry name" value="SERINE_THREONINE-PROTEIN KINASE YBDM-RELATED"/>
    <property type="match status" value="1"/>
</dbReference>
<dbReference type="InterPro" id="IPR000719">
    <property type="entry name" value="Prot_kinase_dom"/>
</dbReference>
<protein>
    <submittedName>
        <fullName evidence="9">Serine/threonine protein kinase</fullName>
    </submittedName>
</protein>
<evidence type="ECO:0000256" key="2">
    <source>
        <dbReference type="ARBA" id="ARBA00022741"/>
    </source>
</evidence>
<keyword evidence="7" id="KW-0472">Membrane</keyword>
<evidence type="ECO:0000256" key="3">
    <source>
        <dbReference type="ARBA" id="ARBA00022777"/>
    </source>
</evidence>
<feature type="transmembrane region" description="Helical" evidence="7">
    <location>
        <begin position="600"/>
        <end position="619"/>
    </location>
</feature>
<feature type="transmembrane region" description="Helical" evidence="7">
    <location>
        <begin position="528"/>
        <end position="556"/>
    </location>
</feature>
<feature type="transmembrane region" description="Helical" evidence="7">
    <location>
        <begin position="562"/>
        <end position="579"/>
    </location>
</feature>
<dbReference type="PANTHER" id="PTHR43289">
    <property type="entry name" value="MITOGEN-ACTIVATED PROTEIN KINASE KINASE KINASE 20-RELATED"/>
    <property type="match status" value="1"/>
</dbReference>
<accession>A0A372GKG1</accession>
<keyword evidence="9" id="KW-0723">Serine/threonine-protein kinase</keyword>
<dbReference type="InterPro" id="IPR008271">
    <property type="entry name" value="Ser/Thr_kinase_AS"/>
</dbReference>
<dbReference type="InterPro" id="IPR017441">
    <property type="entry name" value="Protein_kinase_ATP_BS"/>
</dbReference>
<dbReference type="EMBL" id="QVNQ01000003">
    <property type="protein sequence ID" value="RFS85835.1"/>
    <property type="molecule type" value="Genomic_DNA"/>
</dbReference>
<keyword evidence="3 9" id="KW-0418">Kinase</keyword>
<dbReference type="Gene3D" id="1.10.510.10">
    <property type="entry name" value="Transferase(Phosphotransferase) domain 1"/>
    <property type="match status" value="1"/>
</dbReference>
<dbReference type="InterPro" id="IPR011009">
    <property type="entry name" value="Kinase-like_dom_sf"/>
</dbReference>
<evidence type="ECO:0000256" key="5">
    <source>
        <dbReference type="PROSITE-ProRule" id="PRU10141"/>
    </source>
</evidence>
<feature type="compositionally biased region" description="Pro residues" evidence="6">
    <location>
        <begin position="378"/>
        <end position="404"/>
    </location>
</feature>
<feature type="region of interest" description="Disordered" evidence="6">
    <location>
        <begin position="292"/>
        <end position="437"/>
    </location>
</feature>
<dbReference type="PROSITE" id="PS50011">
    <property type="entry name" value="PROTEIN_KINASE_DOM"/>
    <property type="match status" value="1"/>
</dbReference>
<dbReference type="PROSITE" id="PS00107">
    <property type="entry name" value="PROTEIN_KINASE_ATP"/>
    <property type="match status" value="1"/>
</dbReference>
<evidence type="ECO:0000256" key="7">
    <source>
        <dbReference type="SAM" id="Phobius"/>
    </source>
</evidence>
<keyword evidence="10" id="KW-1185">Reference proteome</keyword>
<proteinExistence type="predicted"/>
<evidence type="ECO:0000256" key="1">
    <source>
        <dbReference type="ARBA" id="ARBA00022679"/>
    </source>
</evidence>